<gene>
    <name evidence="6" type="ORF">CU098_012433</name>
</gene>
<feature type="domain" description="HMG box" evidence="5">
    <location>
        <begin position="29"/>
        <end position="97"/>
    </location>
</feature>
<dbReference type="SUPFAM" id="SSF47095">
    <property type="entry name" value="HMG-box"/>
    <property type="match status" value="1"/>
</dbReference>
<feature type="compositionally biased region" description="Basic residues" evidence="4">
    <location>
        <begin position="99"/>
        <end position="112"/>
    </location>
</feature>
<dbReference type="Gene3D" id="1.10.30.10">
    <property type="entry name" value="High mobility group box domain"/>
    <property type="match status" value="1"/>
</dbReference>
<evidence type="ECO:0000256" key="2">
    <source>
        <dbReference type="ARBA" id="ARBA00023163"/>
    </source>
</evidence>
<dbReference type="Proteomes" id="UP000253551">
    <property type="component" value="Unassembled WGS sequence"/>
</dbReference>
<dbReference type="InterPro" id="IPR009071">
    <property type="entry name" value="HMG_box_dom"/>
</dbReference>
<comment type="caution">
    <text evidence="6">The sequence shown here is derived from an EMBL/GenBank/DDBJ whole genome shotgun (WGS) entry which is preliminary data.</text>
</comment>
<dbReference type="PROSITE" id="PS50118">
    <property type="entry name" value="HMG_BOX_2"/>
    <property type="match status" value="1"/>
</dbReference>
<keyword evidence="7" id="KW-1185">Reference proteome</keyword>
<sequence length="251" mass="29304">MNTDTPFFNPLHTADSSCRTQMEQSKPKIPRPLNCFMVFRLEKQREIVRRCPGANHRDISKIISKWWKELSAEDKKPYIAEADRRKIKHREMHPNYKFSPKRKNGQTRPYKKRAQNEFSARDFENKMNLYAMYQSKPLGLSELPSSPASDSLDDSQQDNNKHSLLYLMDKKTACNKKNNNKAVGYDETINYENKRDTYIYPPSPYHCVSPGALQLDHDTINSNYNDTVHFNTCMLYPTIQYDSPASSVCYP</sequence>
<evidence type="ECO:0000313" key="7">
    <source>
        <dbReference type="Proteomes" id="UP000253551"/>
    </source>
</evidence>
<evidence type="ECO:0000313" key="6">
    <source>
        <dbReference type="EMBL" id="RCI02743.1"/>
    </source>
</evidence>
<feature type="region of interest" description="Disordered" evidence="4">
    <location>
        <begin position="92"/>
        <end position="112"/>
    </location>
</feature>
<dbReference type="CDD" id="cd01389">
    <property type="entry name" value="HMG-box_ROX1-like"/>
    <property type="match status" value="1"/>
</dbReference>
<evidence type="ECO:0000256" key="4">
    <source>
        <dbReference type="SAM" id="MobiDB-lite"/>
    </source>
</evidence>
<feature type="DNA-binding region" description="HMG box" evidence="3">
    <location>
        <begin position="29"/>
        <end position="97"/>
    </location>
</feature>
<dbReference type="GO" id="GO:0030154">
    <property type="term" value="P:cell differentiation"/>
    <property type="evidence" value="ECO:0007669"/>
    <property type="project" value="TreeGrafter"/>
</dbReference>
<evidence type="ECO:0000259" key="5">
    <source>
        <dbReference type="PROSITE" id="PS50118"/>
    </source>
</evidence>
<dbReference type="InterPro" id="IPR036910">
    <property type="entry name" value="HMG_box_dom_sf"/>
</dbReference>
<name>A0A367KKI4_RHIST</name>
<feature type="non-terminal residue" evidence="6">
    <location>
        <position position="251"/>
    </location>
</feature>
<reference evidence="6 7" key="1">
    <citation type="journal article" date="2018" name="G3 (Bethesda)">
        <title>Phylogenetic and Phylogenomic Definition of Rhizopus Species.</title>
        <authorList>
            <person name="Gryganskyi A.P."/>
            <person name="Golan J."/>
            <person name="Dolatabadi S."/>
            <person name="Mondo S."/>
            <person name="Robb S."/>
            <person name="Idnurm A."/>
            <person name="Muszewska A."/>
            <person name="Steczkiewicz K."/>
            <person name="Masonjones S."/>
            <person name="Liao H.L."/>
            <person name="Gajdeczka M.T."/>
            <person name="Anike F."/>
            <person name="Vuek A."/>
            <person name="Anishchenko I.M."/>
            <person name="Voigt K."/>
            <person name="de Hoog G.S."/>
            <person name="Smith M.E."/>
            <person name="Heitman J."/>
            <person name="Vilgalys R."/>
            <person name="Stajich J.E."/>
        </authorList>
    </citation>
    <scope>NUCLEOTIDE SEQUENCE [LARGE SCALE GENOMIC DNA]</scope>
    <source>
        <strain evidence="6 7">LSU 92-RS-03</strain>
    </source>
</reference>
<keyword evidence="3" id="KW-0539">Nucleus</keyword>
<dbReference type="GO" id="GO:0000978">
    <property type="term" value="F:RNA polymerase II cis-regulatory region sequence-specific DNA binding"/>
    <property type="evidence" value="ECO:0007669"/>
    <property type="project" value="TreeGrafter"/>
</dbReference>
<keyword evidence="1 3" id="KW-0238">DNA-binding</keyword>
<dbReference type="Pfam" id="PF00505">
    <property type="entry name" value="HMG_box"/>
    <property type="match status" value="1"/>
</dbReference>
<dbReference type="GO" id="GO:0001228">
    <property type="term" value="F:DNA-binding transcription activator activity, RNA polymerase II-specific"/>
    <property type="evidence" value="ECO:0007669"/>
    <property type="project" value="TreeGrafter"/>
</dbReference>
<dbReference type="PANTHER" id="PTHR10270">
    <property type="entry name" value="SOX TRANSCRIPTION FACTOR"/>
    <property type="match status" value="1"/>
</dbReference>
<evidence type="ECO:0000256" key="1">
    <source>
        <dbReference type="ARBA" id="ARBA00023125"/>
    </source>
</evidence>
<accession>A0A367KKI4</accession>
<proteinExistence type="predicted"/>
<dbReference type="STRING" id="4846.A0A367KKI4"/>
<protein>
    <recommendedName>
        <fullName evidence="5">HMG box domain-containing protein</fullName>
    </recommendedName>
</protein>
<dbReference type="OrthoDB" id="6247875at2759"/>
<dbReference type="GO" id="GO:0005634">
    <property type="term" value="C:nucleus"/>
    <property type="evidence" value="ECO:0007669"/>
    <property type="project" value="UniProtKB-UniRule"/>
</dbReference>
<dbReference type="SMART" id="SM00398">
    <property type="entry name" value="HMG"/>
    <property type="match status" value="1"/>
</dbReference>
<evidence type="ECO:0000256" key="3">
    <source>
        <dbReference type="PROSITE-ProRule" id="PRU00267"/>
    </source>
</evidence>
<dbReference type="PANTHER" id="PTHR10270:SF161">
    <property type="entry name" value="SEX-DETERMINING REGION Y PROTEIN"/>
    <property type="match status" value="1"/>
</dbReference>
<dbReference type="InterPro" id="IPR050140">
    <property type="entry name" value="SRY-related_HMG-box_TF-like"/>
</dbReference>
<organism evidence="6 7">
    <name type="scientific">Rhizopus stolonifer</name>
    <name type="common">Rhizopus nigricans</name>
    <dbReference type="NCBI Taxonomy" id="4846"/>
    <lineage>
        <taxon>Eukaryota</taxon>
        <taxon>Fungi</taxon>
        <taxon>Fungi incertae sedis</taxon>
        <taxon>Mucoromycota</taxon>
        <taxon>Mucoromycotina</taxon>
        <taxon>Mucoromycetes</taxon>
        <taxon>Mucorales</taxon>
        <taxon>Mucorineae</taxon>
        <taxon>Rhizopodaceae</taxon>
        <taxon>Rhizopus</taxon>
    </lineage>
</organism>
<keyword evidence="2" id="KW-0804">Transcription</keyword>
<dbReference type="EMBL" id="PJQM01001275">
    <property type="protein sequence ID" value="RCI02743.1"/>
    <property type="molecule type" value="Genomic_DNA"/>
</dbReference>
<dbReference type="AlphaFoldDB" id="A0A367KKI4"/>